<dbReference type="RefSeq" id="WP_169607264.1">
    <property type="nucleotide sequence ID" value="NZ_CP051682.1"/>
</dbReference>
<keyword evidence="2" id="KW-1185">Reference proteome</keyword>
<accession>A0A7L5DYR3</accession>
<dbReference type="EMBL" id="CP051682">
    <property type="protein sequence ID" value="QJD96145.1"/>
    <property type="molecule type" value="Genomic_DNA"/>
</dbReference>
<reference evidence="1 2" key="1">
    <citation type="submission" date="2020-04" db="EMBL/GenBank/DDBJ databases">
        <title>Genome sequencing of novel species.</title>
        <authorList>
            <person name="Heo J."/>
            <person name="Kim S.-J."/>
            <person name="Kim J.-S."/>
            <person name="Hong S.-B."/>
            <person name="Kwon S.-W."/>
        </authorList>
    </citation>
    <scope>NUCLEOTIDE SEQUENCE [LARGE SCALE GENOMIC DNA]</scope>
    <source>
        <strain evidence="1 2">F39-2</strain>
    </source>
</reference>
<sequence length="112" mass="12274">MAKIYVIAGPPGVGKSTSGSALVPDGIPILDLDLIADRYKKQGFTTYQGIANLSFQDLVRKELIAGRDFAIELNLGDEQHYDYVKSLKGFSGYSAENDQVFCLKEVRRSGVN</sequence>
<evidence type="ECO:0000313" key="2">
    <source>
        <dbReference type="Proteomes" id="UP000503278"/>
    </source>
</evidence>
<protein>
    <recommendedName>
        <fullName evidence="3">UDP-N-acetylglucosamine kinase</fullName>
    </recommendedName>
</protein>
<proteinExistence type="predicted"/>
<dbReference type="Proteomes" id="UP000503278">
    <property type="component" value="Chromosome"/>
</dbReference>
<name>A0A7L5DYR3_9SPHI</name>
<dbReference type="KEGG" id="mrob:HH214_09805"/>
<gene>
    <name evidence="1" type="ORF">HH214_09805</name>
</gene>
<dbReference type="AlphaFoldDB" id="A0A7L5DYR3"/>
<dbReference type="Gene3D" id="3.40.50.300">
    <property type="entry name" value="P-loop containing nucleotide triphosphate hydrolases"/>
    <property type="match status" value="1"/>
</dbReference>
<dbReference type="InterPro" id="IPR027417">
    <property type="entry name" value="P-loop_NTPase"/>
</dbReference>
<evidence type="ECO:0008006" key="3">
    <source>
        <dbReference type="Google" id="ProtNLM"/>
    </source>
</evidence>
<organism evidence="1 2">
    <name type="scientific">Mucilaginibacter robiniae</name>
    <dbReference type="NCBI Taxonomy" id="2728022"/>
    <lineage>
        <taxon>Bacteria</taxon>
        <taxon>Pseudomonadati</taxon>
        <taxon>Bacteroidota</taxon>
        <taxon>Sphingobacteriia</taxon>
        <taxon>Sphingobacteriales</taxon>
        <taxon>Sphingobacteriaceae</taxon>
        <taxon>Mucilaginibacter</taxon>
    </lineage>
</organism>
<evidence type="ECO:0000313" key="1">
    <source>
        <dbReference type="EMBL" id="QJD96145.1"/>
    </source>
</evidence>
<dbReference type="SUPFAM" id="SSF52540">
    <property type="entry name" value="P-loop containing nucleoside triphosphate hydrolases"/>
    <property type="match status" value="1"/>
</dbReference>